<keyword evidence="3 5" id="KW-0687">Ribonucleoprotein</keyword>
<dbReference type="InterPro" id="IPR022803">
    <property type="entry name" value="Ribosomal_uL5_dom_sf"/>
</dbReference>
<dbReference type="SUPFAM" id="SSF55282">
    <property type="entry name" value="RL5-like"/>
    <property type="match status" value="1"/>
</dbReference>
<dbReference type="Pfam" id="PF00673">
    <property type="entry name" value="Ribosomal_L5_C"/>
    <property type="match status" value="1"/>
</dbReference>
<keyword evidence="2 5" id="KW-0689">Ribosomal protein</keyword>
<feature type="domain" description="Large ribosomal subunit protein uL5 C-terminal" evidence="8">
    <location>
        <begin position="131"/>
        <end position="224"/>
    </location>
</feature>
<dbReference type="PANTHER" id="PTHR11994">
    <property type="entry name" value="60S RIBOSOMAL PROTEIN L11-RELATED"/>
    <property type="match status" value="1"/>
</dbReference>
<protein>
    <recommendedName>
        <fullName evidence="4 5">Large ribosomal subunit protein uL5</fullName>
    </recommendedName>
</protein>
<dbReference type="GO" id="GO:1990904">
    <property type="term" value="C:ribonucleoprotein complex"/>
    <property type="evidence" value="ECO:0007669"/>
    <property type="project" value="UniProtKB-KW"/>
</dbReference>
<dbReference type="GO" id="GO:0005840">
    <property type="term" value="C:ribosome"/>
    <property type="evidence" value="ECO:0007669"/>
    <property type="project" value="UniProtKB-KW"/>
</dbReference>
<dbReference type="PROSITE" id="PS00358">
    <property type="entry name" value="RIBOSOMAL_L5"/>
    <property type="match status" value="1"/>
</dbReference>
<evidence type="ECO:0000256" key="3">
    <source>
        <dbReference type="ARBA" id="ARBA00023274"/>
    </source>
</evidence>
<dbReference type="InterPro" id="IPR020929">
    <property type="entry name" value="Ribosomal_uL5_CS"/>
</dbReference>
<feature type="compositionally biased region" description="Low complexity" evidence="6">
    <location>
        <begin position="7"/>
        <end position="22"/>
    </location>
</feature>
<dbReference type="InterPro" id="IPR031310">
    <property type="entry name" value="Ribosomal_uL5_N"/>
</dbReference>
<dbReference type="InterPro" id="IPR020930">
    <property type="entry name" value="Ribosomal_uL5_bac-type"/>
</dbReference>
<reference evidence="9" key="1">
    <citation type="journal article" date="2015" name="ISME J.">
        <title>Aquifer environment selects for microbial species cohorts in sediment and groundwater.</title>
        <authorList>
            <person name="Hug L.A."/>
            <person name="Thomas B.C."/>
            <person name="Brown C.T."/>
            <person name="Frischkorn K.R."/>
            <person name="Williams K.H."/>
            <person name="Tringe S.G."/>
            <person name="Banfield J.F."/>
        </authorList>
    </citation>
    <scope>NUCLEOTIDE SEQUENCE</scope>
</reference>
<dbReference type="FunFam" id="3.30.1440.10:FF:000001">
    <property type="entry name" value="50S ribosomal protein L5"/>
    <property type="match status" value="1"/>
</dbReference>
<proteinExistence type="inferred from homology"/>
<name>A0A0H4TQP2_9BACT</name>
<dbReference type="Gene3D" id="3.30.1440.10">
    <property type="match status" value="1"/>
</dbReference>
<evidence type="ECO:0000256" key="6">
    <source>
        <dbReference type="SAM" id="MobiDB-lite"/>
    </source>
</evidence>
<dbReference type="AlphaFoldDB" id="A0A0H4TQP2"/>
<evidence type="ECO:0000256" key="1">
    <source>
        <dbReference type="ARBA" id="ARBA00008553"/>
    </source>
</evidence>
<dbReference type="EMBL" id="KT007007">
    <property type="protein sequence ID" value="AKQ03094.1"/>
    <property type="molecule type" value="Genomic_DNA"/>
</dbReference>
<comment type="function">
    <text evidence="5">This is 1 of the proteins that bind and probably mediate the attachment of the 5S RNA into the large ribosomal subunit, where it forms part of the central protuberance. In the 70S ribosome it contacts protein S13 of the 30S subunit (bridge B1b), connecting the 2 subunits; this bridge is implicated in subunit movement. Contacts the P site tRNA; the 5S rRNA and some of its associated proteins might help stabilize positioning of ribosome-bound tRNAs.</text>
</comment>
<dbReference type="HAMAP" id="MF_01333_B">
    <property type="entry name" value="Ribosomal_uL5_B"/>
    <property type="match status" value="1"/>
</dbReference>
<dbReference type="GO" id="GO:0019843">
    <property type="term" value="F:rRNA binding"/>
    <property type="evidence" value="ECO:0007669"/>
    <property type="project" value="UniProtKB-UniRule"/>
</dbReference>
<dbReference type="InterPro" id="IPR031309">
    <property type="entry name" value="Ribosomal_uL5_C"/>
</dbReference>
<keyword evidence="5" id="KW-0699">rRNA-binding</keyword>
<dbReference type="GO" id="GO:0006412">
    <property type="term" value="P:translation"/>
    <property type="evidence" value="ECO:0007669"/>
    <property type="project" value="UniProtKB-UniRule"/>
</dbReference>
<evidence type="ECO:0000256" key="4">
    <source>
        <dbReference type="ARBA" id="ARBA00035245"/>
    </source>
</evidence>
<evidence type="ECO:0000259" key="7">
    <source>
        <dbReference type="Pfam" id="PF00281"/>
    </source>
</evidence>
<gene>
    <name evidence="5 9" type="primary">rplE</name>
</gene>
<evidence type="ECO:0000256" key="5">
    <source>
        <dbReference type="HAMAP-Rule" id="MF_01333"/>
    </source>
</evidence>
<sequence length="226" mass="24621">MAKEAPKPAQKPQAAKPAAGKGQPKKGDAAPQAGTAAKGRPKGAGEVPPRLKEAFQRTVLPAIMKERGYTNPFQVPRLEKIVINMGVGEGRENAKVLDFATADLQTIAGQKPIVTRAKKSIANFKLREGVPIGAKVTLRGARMYEFLDRLISIALPRVRDFKGVPPKGFDGRGNYALGLREQVIFPEIVFDKVDKIRGMDINIVTTARTDEDAKTLLTHLGMPFRE</sequence>
<accession>A0A0H4TQP2</accession>
<keyword evidence="5" id="KW-0694">RNA-binding</keyword>
<dbReference type="Pfam" id="PF00281">
    <property type="entry name" value="Ribosomal_L5"/>
    <property type="match status" value="1"/>
</dbReference>
<dbReference type="InterPro" id="IPR002132">
    <property type="entry name" value="Ribosomal_uL5"/>
</dbReference>
<dbReference type="GO" id="GO:0000049">
    <property type="term" value="F:tRNA binding"/>
    <property type="evidence" value="ECO:0007669"/>
    <property type="project" value="UniProtKB-UniRule"/>
</dbReference>
<comment type="similarity">
    <text evidence="1 5">Belongs to the universal ribosomal protein uL5 family.</text>
</comment>
<organism evidence="9">
    <name type="scientific">uncultured bacterium Rifle_16ft_4_minimus_37862</name>
    <dbReference type="NCBI Taxonomy" id="1665157"/>
    <lineage>
        <taxon>Bacteria</taxon>
        <taxon>environmental samples</taxon>
    </lineage>
</organism>
<dbReference type="NCBIfam" id="NF000585">
    <property type="entry name" value="PRK00010.1"/>
    <property type="match status" value="1"/>
</dbReference>
<evidence type="ECO:0000313" key="9">
    <source>
        <dbReference type="EMBL" id="AKQ03094.1"/>
    </source>
</evidence>
<feature type="region of interest" description="Disordered" evidence="6">
    <location>
        <begin position="1"/>
        <end position="51"/>
    </location>
</feature>
<feature type="domain" description="Large ribosomal subunit protein uL5 N-terminal" evidence="7">
    <location>
        <begin position="71"/>
        <end position="127"/>
    </location>
</feature>
<comment type="subunit">
    <text evidence="5">Part of the 50S ribosomal subunit; part of the 5S rRNA/L5/L18/L25 subcomplex. Contacts the 5S rRNA and the P site tRNA. Forms a bridge to the 30S subunit in the 70S ribosome.</text>
</comment>
<evidence type="ECO:0000256" key="2">
    <source>
        <dbReference type="ARBA" id="ARBA00022980"/>
    </source>
</evidence>
<dbReference type="GO" id="GO:0003735">
    <property type="term" value="F:structural constituent of ribosome"/>
    <property type="evidence" value="ECO:0007669"/>
    <property type="project" value="InterPro"/>
</dbReference>
<keyword evidence="5" id="KW-0820">tRNA-binding</keyword>
<evidence type="ECO:0000259" key="8">
    <source>
        <dbReference type="Pfam" id="PF00673"/>
    </source>
</evidence>